<dbReference type="InterPro" id="IPR036390">
    <property type="entry name" value="WH_DNA-bd_sf"/>
</dbReference>
<evidence type="ECO:0000256" key="1">
    <source>
        <dbReference type="ARBA" id="ARBA00009437"/>
    </source>
</evidence>
<name>A0A0J7XLC4_9SPHN</name>
<evidence type="ECO:0000313" key="6">
    <source>
        <dbReference type="EMBL" id="KMS51903.1"/>
    </source>
</evidence>
<dbReference type="GO" id="GO:0003700">
    <property type="term" value="F:DNA-binding transcription factor activity"/>
    <property type="evidence" value="ECO:0007669"/>
    <property type="project" value="InterPro"/>
</dbReference>
<dbReference type="Proteomes" id="UP000052268">
    <property type="component" value="Unassembled WGS sequence"/>
</dbReference>
<dbReference type="PROSITE" id="PS50931">
    <property type="entry name" value="HTH_LYSR"/>
    <property type="match status" value="1"/>
</dbReference>
<dbReference type="GO" id="GO:0003677">
    <property type="term" value="F:DNA binding"/>
    <property type="evidence" value="ECO:0007669"/>
    <property type="project" value="UniProtKB-KW"/>
</dbReference>
<gene>
    <name evidence="6" type="ORF">V474_02340</name>
</gene>
<dbReference type="GO" id="GO:0005829">
    <property type="term" value="C:cytosol"/>
    <property type="evidence" value="ECO:0007669"/>
    <property type="project" value="TreeGrafter"/>
</dbReference>
<dbReference type="SUPFAM" id="SSF46785">
    <property type="entry name" value="Winged helix' DNA-binding domain"/>
    <property type="match status" value="1"/>
</dbReference>
<dbReference type="CDD" id="cd08421">
    <property type="entry name" value="PBP2_LTTR_like_1"/>
    <property type="match status" value="1"/>
</dbReference>
<comment type="similarity">
    <text evidence="1">Belongs to the LysR transcriptional regulatory family.</text>
</comment>
<dbReference type="AlphaFoldDB" id="A0A0J7XLC4"/>
<keyword evidence="2" id="KW-0805">Transcription regulation</keyword>
<reference evidence="6 7" key="1">
    <citation type="journal article" date="2015" name="G3 (Bethesda)">
        <title>Insights into Ongoing Evolution of the Hexachlorocyclohexane Catabolic Pathway from Comparative Genomics of Ten Sphingomonadaceae Strains.</title>
        <authorList>
            <person name="Pearce S.L."/>
            <person name="Oakeshott J.G."/>
            <person name="Pandey G."/>
        </authorList>
    </citation>
    <scope>NUCLEOTIDE SEQUENCE [LARGE SCALE GENOMIC DNA]</scope>
    <source>
        <strain evidence="6 7">LL02</strain>
    </source>
</reference>
<keyword evidence="3" id="KW-0238">DNA-binding</keyword>
<sequence length="334" mass="35604">MSGQAERGNAGYAMEAFGGNEGCMRFDLTDLRLFIAVVEAGSISKGANAAHMALASASARVSGMEAVLGTSLLERGRRGVLPTPAGRALLGHARIVTAQIERMRGDLGAFASGLKGHVRLLSNTAALVELLPAAVRVFLTAHPDVDVDIEERTSTDIVGAVAEGRAEFGLIADSAESADLETVTVAEDRLVVLLPSQHPLADRPSTRFSELLDQPFVGLSAGALHSHLADQAAKLGRRIGYRVRLRSFESVARLVEAGIGIGILPLAAAERVRSDALSIVPLADHWARRHLVLCATDFSQLSRHAAALVDEIVRQGQALSENREQSRTRPRQHE</sequence>
<dbReference type="PATRIC" id="fig|1114963.3.peg.4087"/>
<dbReference type="InterPro" id="IPR036388">
    <property type="entry name" value="WH-like_DNA-bd_sf"/>
</dbReference>
<dbReference type="RefSeq" id="WP_201786071.1">
    <property type="nucleotide sequence ID" value="NZ_KQ130457.1"/>
</dbReference>
<evidence type="ECO:0000256" key="3">
    <source>
        <dbReference type="ARBA" id="ARBA00023125"/>
    </source>
</evidence>
<dbReference type="Gene3D" id="3.40.190.290">
    <property type="match status" value="1"/>
</dbReference>
<keyword evidence="4" id="KW-0804">Transcription</keyword>
<dbReference type="PANTHER" id="PTHR30419:SF2">
    <property type="entry name" value="LYSR FAMILY TRANSCRIPTIONAL REGULATOR"/>
    <property type="match status" value="1"/>
</dbReference>
<dbReference type="Pfam" id="PF03466">
    <property type="entry name" value="LysR_substrate"/>
    <property type="match status" value="1"/>
</dbReference>
<evidence type="ECO:0000256" key="2">
    <source>
        <dbReference type="ARBA" id="ARBA00023015"/>
    </source>
</evidence>
<keyword evidence="7" id="KW-1185">Reference proteome</keyword>
<evidence type="ECO:0000256" key="4">
    <source>
        <dbReference type="ARBA" id="ARBA00023163"/>
    </source>
</evidence>
<dbReference type="Pfam" id="PF00126">
    <property type="entry name" value="HTH_1"/>
    <property type="match status" value="1"/>
</dbReference>
<proteinExistence type="inferred from homology"/>
<dbReference type="InterPro" id="IPR000847">
    <property type="entry name" value="LysR_HTH_N"/>
</dbReference>
<feature type="domain" description="HTH lysR-type" evidence="5">
    <location>
        <begin position="26"/>
        <end position="83"/>
    </location>
</feature>
<dbReference type="SUPFAM" id="SSF53850">
    <property type="entry name" value="Periplasmic binding protein-like II"/>
    <property type="match status" value="1"/>
</dbReference>
<dbReference type="InterPro" id="IPR005119">
    <property type="entry name" value="LysR_subst-bd"/>
</dbReference>
<evidence type="ECO:0000313" key="7">
    <source>
        <dbReference type="Proteomes" id="UP000052268"/>
    </source>
</evidence>
<accession>A0A0J7XLC4</accession>
<organism evidence="6 7">
    <name type="scientific">Novosphingobium barchaimii LL02</name>
    <dbReference type="NCBI Taxonomy" id="1114963"/>
    <lineage>
        <taxon>Bacteria</taxon>
        <taxon>Pseudomonadati</taxon>
        <taxon>Pseudomonadota</taxon>
        <taxon>Alphaproteobacteria</taxon>
        <taxon>Sphingomonadales</taxon>
        <taxon>Sphingomonadaceae</taxon>
        <taxon>Novosphingobium</taxon>
    </lineage>
</organism>
<evidence type="ECO:0000259" key="5">
    <source>
        <dbReference type="PROSITE" id="PS50931"/>
    </source>
</evidence>
<comment type="caution">
    <text evidence="6">The sequence shown here is derived from an EMBL/GenBank/DDBJ whole genome shotgun (WGS) entry which is preliminary data.</text>
</comment>
<dbReference type="InterPro" id="IPR050950">
    <property type="entry name" value="HTH-type_LysR_regulators"/>
</dbReference>
<dbReference type="PANTHER" id="PTHR30419">
    <property type="entry name" value="HTH-TYPE TRANSCRIPTIONAL REGULATOR YBHD"/>
    <property type="match status" value="1"/>
</dbReference>
<dbReference type="EMBL" id="JACU01000010">
    <property type="protein sequence ID" value="KMS51903.1"/>
    <property type="molecule type" value="Genomic_DNA"/>
</dbReference>
<dbReference type="Gene3D" id="1.10.10.10">
    <property type="entry name" value="Winged helix-like DNA-binding domain superfamily/Winged helix DNA-binding domain"/>
    <property type="match status" value="1"/>
</dbReference>
<protein>
    <submittedName>
        <fullName evidence="6">LysR family transcriptional regulator</fullName>
    </submittedName>
</protein>